<dbReference type="Proteomes" id="UP000824259">
    <property type="component" value="Unassembled WGS sequence"/>
</dbReference>
<dbReference type="AlphaFoldDB" id="A0A9D2ICJ7"/>
<gene>
    <name evidence="2" type="ORF">H9779_00575</name>
</gene>
<reference evidence="2" key="1">
    <citation type="journal article" date="2021" name="PeerJ">
        <title>Extensive microbial diversity within the chicken gut microbiome revealed by metagenomics and culture.</title>
        <authorList>
            <person name="Gilroy R."/>
            <person name="Ravi A."/>
            <person name="Getino M."/>
            <person name="Pursley I."/>
            <person name="Horton D.L."/>
            <person name="Alikhan N.F."/>
            <person name="Baker D."/>
            <person name="Gharbi K."/>
            <person name="Hall N."/>
            <person name="Watson M."/>
            <person name="Adriaenssens E.M."/>
            <person name="Foster-Nyarko E."/>
            <person name="Jarju S."/>
            <person name="Secka A."/>
            <person name="Antonio M."/>
            <person name="Oren A."/>
            <person name="Chaudhuri R.R."/>
            <person name="La Ragione R."/>
            <person name="Hildebrand F."/>
            <person name="Pallen M.J."/>
        </authorList>
    </citation>
    <scope>NUCLEOTIDE SEQUENCE</scope>
    <source>
        <strain evidence="2">CHK169-11906</strain>
    </source>
</reference>
<evidence type="ECO:0000313" key="2">
    <source>
        <dbReference type="EMBL" id="HJA98086.1"/>
    </source>
</evidence>
<proteinExistence type="predicted"/>
<organism evidence="2 3">
    <name type="scientific">Candidatus Alistipes avicola</name>
    <dbReference type="NCBI Taxonomy" id="2838432"/>
    <lineage>
        <taxon>Bacteria</taxon>
        <taxon>Pseudomonadati</taxon>
        <taxon>Bacteroidota</taxon>
        <taxon>Bacteroidia</taxon>
        <taxon>Bacteroidales</taxon>
        <taxon>Rikenellaceae</taxon>
        <taxon>Alistipes</taxon>
    </lineage>
</organism>
<name>A0A9D2ICJ7_9BACT</name>
<sequence length="355" mass="38216">MQKTRQFVLILSAAAWIMTMPACSNDNKNEGNPDPSIVPTQDVTTEAFYKGDIYGSGAGNLWINFISDMEYDADLKDYIGPGYILCLDFNTTLAENADFATLAAGTYTSDYSADSHQPFTLNIANGDSFLSQYDSGGSTKTQNIAGGSVTVSLNKGYYCIDADLQLEDGSKYTYSFIGNISFLNRSKEGQMSNLTQDVSVDGMTQALLAYVGMAFTETSDLYTVIIAGPDYDLDNNFGLSDALTLSLNVTPGSSKEIPAGTYTLIDAATADDYDVGTALSGVYEPTYGGYFGSWFFSTAGQIESAARTGSIKVSHSGGNDYTFVIDLKDGYGHRISGTFSGHCLLKDWSQQKNSQ</sequence>
<accession>A0A9D2ICJ7</accession>
<dbReference type="EMBL" id="DWYR01000003">
    <property type="protein sequence ID" value="HJA98086.1"/>
    <property type="molecule type" value="Genomic_DNA"/>
</dbReference>
<evidence type="ECO:0000313" key="3">
    <source>
        <dbReference type="Proteomes" id="UP000824259"/>
    </source>
</evidence>
<feature type="chain" id="PRO_5039732114" description="DUF4397 domain-containing protein" evidence="1">
    <location>
        <begin position="25"/>
        <end position="355"/>
    </location>
</feature>
<evidence type="ECO:0000256" key="1">
    <source>
        <dbReference type="SAM" id="SignalP"/>
    </source>
</evidence>
<reference evidence="2" key="2">
    <citation type="submission" date="2021-04" db="EMBL/GenBank/DDBJ databases">
        <authorList>
            <person name="Gilroy R."/>
        </authorList>
    </citation>
    <scope>NUCLEOTIDE SEQUENCE</scope>
    <source>
        <strain evidence="2">CHK169-11906</strain>
    </source>
</reference>
<protein>
    <recommendedName>
        <fullName evidence="4">DUF4397 domain-containing protein</fullName>
    </recommendedName>
</protein>
<feature type="signal peptide" evidence="1">
    <location>
        <begin position="1"/>
        <end position="24"/>
    </location>
</feature>
<comment type="caution">
    <text evidence="2">The sequence shown here is derived from an EMBL/GenBank/DDBJ whole genome shotgun (WGS) entry which is preliminary data.</text>
</comment>
<keyword evidence="1" id="KW-0732">Signal</keyword>
<evidence type="ECO:0008006" key="4">
    <source>
        <dbReference type="Google" id="ProtNLM"/>
    </source>
</evidence>